<sequence>NQALHQMGDIRAEINGGRSGRGTGLKLGLSI</sequence>
<gene>
    <name evidence="1" type="ORF">S01H1_78453</name>
</gene>
<name>X0YF39_9ZZZZ</name>
<comment type="caution">
    <text evidence="1">The sequence shown here is derived from an EMBL/GenBank/DDBJ whole genome shotgun (WGS) entry which is preliminary data.</text>
</comment>
<protein>
    <submittedName>
        <fullName evidence="1">Uncharacterized protein</fullName>
    </submittedName>
</protein>
<evidence type="ECO:0000313" key="1">
    <source>
        <dbReference type="EMBL" id="GAG45867.1"/>
    </source>
</evidence>
<dbReference type="AlphaFoldDB" id="X0YF39"/>
<feature type="non-terminal residue" evidence="1">
    <location>
        <position position="1"/>
    </location>
</feature>
<reference evidence="1" key="1">
    <citation type="journal article" date="2014" name="Front. Microbiol.">
        <title>High frequency of phylogenetically diverse reductive dehalogenase-homologous genes in deep subseafloor sedimentary metagenomes.</title>
        <authorList>
            <person name="Kawai M."/>
            <person name="Futagami T."/>
            <person name="Toyoda A."/>
            <person name="Takaki Y."/>
            <person name="Nishi S."/>
            <person name="Hori S."/>
            <person name="Arai W."/>
            <person name="Tsubouchi T."/>
            <person name="Morono Y."/>
            <person name="Uchiyama I."/>
            <person name="Ito T."/>
            <person name="Fujiyama A."/>
            <person name="Inagaki F."/>
            <person name="Takami H."/>
        </authorList>
    </citation>
    <scope>NUCLEOTIDE SEQUENCE</scope>
    <source>
        <strain evidence="1">Expedition CK06-06</strain>
    </source>
</reference>
<organism evidence="1">
    <name type="scientific">marine sediment metagenome</name>
    <dbReference type="NCBI Taxonomy" id="412755"/>
    <lineage>
        <taxon>unclassified sequences</taxon>
        <taxon>metagenomes</taxon>
        <taxon>ecological metagenomes</taxon>
    </lineage>
</organism>
<dbReference type="EMBL" id="BARS01052805">
    <property type="protein sequence ID" value="GAG45867.1"/>
    <property type="molecule type" value="Genomic_DNA"/>
</dbReference>
<proteinExistence type="predicted"/>
<accession>X0YF39</accession>